<feature type="region of interest" description="Disordered" evidence="1">
    <location>
        <begin position="39"/>
        <end position="61"/>
    </location>
</feature>
<evidence type="ECO:0000313" key="3">
    <source>
        <dbReference type="Proteomes" id="UP000789396"/>
    </source>
</evidence>
<evidence type="ECO:0000313" key="2">
    <source>
        <dbReference type="EMBL" id="CAG8742258.1"/>
    </source>
</evidence>
<dbReference type="EMBL" id="CAJVPZ010032601">
    <property type="protein sequence ID" value="CAG8742258.1"/>
    <property type="molecule type" value="Genomic_DNA"/>
</dbReference>
<feature type="region of interest" description="Disordered" evidence="1">
    <location>
        <begin position="254"/>
        <end position="293"/>
    </location>
</feature>
<proteinExistence type="predicted"/>
<reference evidence="2" key="1">
    <citation type="submission" date="2021-06" db="EMBL/GenBank/DDBJ databases">
        <authorList>
            <person name="Kallberg Y."/>
            <person name="Tangrot J."/>
            <person name="Rosling A."/>
        </authorList>
    </citation>
    <scope>NUCLEOTIDE SEQUENCE</scope>
    <source>
        <strain evidence="2">IN212</strain>
    </source>
</reference>
<feature type="region of interest" description="Disordered" evidence="1">
    <location>
        <begin position="1"/>
        <end position="20"/>
    </location>
</feature>
<feature type="compositionally biased region" description="Basic and acidic residues" evidence="1">
    <location>
        <begin position="1"/>
        <end position="11"/>
    </location>
</feature>
<feature type="non-terminal residue" evidence="2">
    <location>
        <position position="1"/>
    </location>
</feature>
<evidence type="ECO:0000256" key="1">
    <source>
        <dbReference type="SAM" id="MobiDB-lite"/>
    </source>
</evidence>
<feature type="compositionally biased region" description="Low complexity" evidence="1">
    <location>
        <begin position="255"/>
        <end position="266"/>
    </location>
</feature>
<accession>A0A9N9NMF1</accession>
<gene>
    <name evidence="2" type="ORF">RFULGI_LOCUS12961</name>
</gene>
<dbReference type="AlphaFoldDB" id="A0A9N9NMF1"/>
<dbReference type="OrthoDB" id="2406036at2759"/>
<dbReference type="Proteomes" id="UP000789396">
    <property type="component" value="Unassembled WGS sequence"/>
</dbReference>
<feature type="non-terminal residue" evidence="2">
    <location>
        <position position="377"/>
    </location>
</feature>
<comment type="caution">
    <text evidence="2">The sequence shown here is derived from an EMBL/GenBank/DDBJ whole genome shotgun (WGS) entry which is preliminary data.</text>
</comment>
<name>A0A9N9NMF1_9GLOM</name>
<organism evidence="2 3">
    <name type="scientific">Racocetra fulgida</name>
    <dbReference type="NCBI Taxonomy" id="60492"/>
    <lineage>
        <taxon>Eukaryota</taxon>
        <taxon>Fungi</taxon>
        <taxon>Fungi incertae sedis</taxon>
        <taxon>Mucoromycota</taxon>
        <taxon>Glomeromycotina</taxon>
        <taxon>Glomeromycetes</taxon>
        <taxon>Diversisporales</taxon>
        <taxon>Gigasporaceae</taxon>
        <taxon>Racocetra</taxon>
    </lineage>
</organism>
<sequence>VHIFKPHEMRRNSNNSHSTAVVSTPVSVYTTSGLKFSQFPPSRKNSSNSVQFSDKDMAPPVLSSINQPVSEIKQNMARRFSWKVAPKIPKFIRSSSSSSTKSRISVSTLNTDNYFINQSDSLDKFSSSPTKLSSELPPQNVLNVTRTSNVSDLTKSSNEAQDTCSISENWESINQIDYKNTLDDNTGINGLNGLNGENNPISTKIIGGAPLLISNIGKSSSSTTKTQKKNVRAGSKSLPKNIFRFLKKDKPPEIVTTPSLSPPSVSQFSYVSPPLTIPKKTRKKRDSRPKSGSFAYTKQTLANVLLRRVRNKSSSETTANDGALTYTSFPDPDPEDYVNIYPWDLPDSISATEAAGGVLQMIEYDGIYINVDALNRP</sequence>
<feature type="compositionally biased region" description="Polar residues" evidence="1">
    <location>
        <begin position="39"/>
        <end position="52"/>
    </location>
</feature>
<keyword evidence="3" id="KW-1185">Reference proteome</keyword>
<protein>
    <submittedName>
        <fullName evidence="2">6508_t:CDS:1</fullName>
    </submittedName>
</protein>